<dbReference type="AlphaFoldDB" id="A1U8C7"/>
<evidence type="ECO:0000256" key="1">
    <source>
        <dbReference type="ARBA" id="ARBA00004496"/>
    </source>
</evidence>
<dbReference type="PANTHER" id="PTHR47892:SF1">
    <property type="entry name" value="UNIVERSAL STRESS PROTEIN E"/>
    <property type="match status" value="1"/>
</dbReference>
<comment type="subcellular location">
    <subcellularLocation>
        <location evidence="1">Cytoplasm</location>
    </subcellularLocation>
</comment>
<dbReference type="InterPro" id="IPR006015">
    <property type="entry name" value="Universal_stress_UspA"/>
</dbReference>
<dbReference type="Proteomes" id="UP000000998">
    <property type="component" value="Plasmid pMAQU02"/>
</dbReference>
<proteinExistence type="inferred from homology"/>
<sequence>MVENYDIDLIVMGTVGRVGIPGLIIGNTAESILEQAKCSVLAIKPEGFKTPIE</sequence>
<evidence type="ECO:0000256" key="4">
    <source>
        <dbReference type="ARBA" id="ARBA00037131"/>
    </source>
</evidence>
<evidence type="ECO:0000313" key="6">
    <source>
        <dbReference type="EMBL" id="ABM21246.1"/>
    </source>
</evidence>
<evidence type="ECO:0000256" key="3">
    <source>
        <dbReference type="ARBA" id="ARBA00022490"/>
    </source>
</evidence>
<dbReference type="InterPro" id="IPR006016">
    <property type="entry name" value="UspA"/>
</dbReference>
<dbReference type="PANTHER" id="PTHR47892">
    <property type="entry name" value="UNIVERSAL STRESS PROTEIN E"/>
    <property type="match status" value="1"/>
</dbReference>
<evidence type="ECO:0000313" key="7">
    <source>
        <dbReference type="Proteomes" id="UP000000998"/>
    </source>
</evidence>
<evidence type="ECO:0000259" key="5">
    <source>
        <dbReference type="Pfam" id="PF00582"/>
    </source>
</evidence>
<dbReference type="GO" id="GO:0005737">
    <property type="term" value="C:cytoplasm"/>
    <property type="evidence" value="ECO:0007669"/>
    <property type="project" value="UniProtKB-SubCell"/>
</dbReference>
<dbReference type="SUPFAM" id="SSF52402">
    <property type="entry name" value="Adenine nucleotide alpha hydrolases-like"/>
    <property type="match status" value="1"/>
</dbReference>
<dbReference type="PRINTS" id="PR01438">
    <property type="entry name" value="UNVRSLSTRESS"/>
</dbReference>
<evidence type="ECO:0000256" key="2">
    <source>
        <dbReference type="ARBA" id="ARBA00008791"/>
    </source>
</evidence>
<name>A1U8C7_MARN8</name>
<dbReference type="Pfam" id="PF00582">
    <property type="entry name" value="Usp"/>
    <property type="match status" value="1"/>
</dbReference>
<protein>
    <submittedName>
        <fullName evidence="6">Universal stress protein UspA and related nucleotide-binding protein</fullName>
    </submittedName>
</protein>
<keyword evidence="3" id="KW-0963">Cytoplasm</keyword>
<dbReference type="EMBL" id="CP000516">
    <property type="protein sequence ID" value="ABM21246.1"/>
    <property type="molecule type" value="Genomic_DNA"/>
</dbReference>
<gene>
    <name evidence="6" type="ordered locus">Maqu_3969</name>
</gene>
<keyword evidence="6" id="KW-0614">Plasmid</keyword>
<reference evidence="7" key="1">
    <citation type="journal article" date="2011" name="Appl. Environ. Microbiol.">
        <title>Genomic potential of Marinobacter aquaeolei, a biogeochemical 'opportunitroph'.</title>
        <authorList>
            <person name="Singer E."/>
            <person name="Webb E.A."/>
            <person name="Nelson W.C."/>
            <person name="Heidelberg J.F."/>
            <person name="Ivanova N."/>
            <person name="Pati A."/>
            <person name="Edwards K.J."/>
        </authorList>
    </citation>
    <scope>NUCLEOTIDE SEQUENCE [LARGE SCALE GENOMIC DNA]</scope>
    <source>
        <strain evidence="7">ATCC 700491 / DSM 11845 / VT8</strain>
    </source>
</reference>
<accession>A1U8C7</accession>
<dbReference type="OrthoDB" id="239260at2"/>
<dbReference type="Gene3D" id="3.40.50.12370">
    <property type="match status" value="1"/>
</dbReference>
<geneLocation type="plasmid" evidence="6 7">
    <name>pMAQU02</name>
</geneLocation>
<organism evidence="6 7">
    <name type="scientific">Marinobacter nauticus (strain ATCC 700491 / DSM 11845 / VT8)</name>
    <name type="common">Marinobacter aquaeolei</name>
    <dbReference type="NCBI Taxonomy" id="351348"/>
    <lineage>
        <taxon>Bacteria</taxon>
        <taxon>Pseudomonadati</taxon>
        <taxon>Pseudomonadota</taxon>
        <taxon>Gammaproteobacteria</taxon>
        <taxon>Pseudomonadales</taxon>
        <taxon>Marinobacteraceae</taxon>
        <taxon>Marinobacter</taxon>
    </lineage>
</organism>
<comment type="similarity">
    <text evidence="2">Belongs to the universal stress protein A family.</text>
</comment>
<comment type="function">
    <text evidence="4">Required for resistance to DNA-damaging agents.</text>
</comment>
<feature type="domain" description="UspA" evidence="5">
    <location>
        <begin position="2"/>
        <end position="44"/>
    </location>
</feature>
<dbReference type="KEGG" id="maq:Maqu_3969"/>
<dbReference type="HOGENOM" id="CLU_3063213_0_0_6"/>